<dbReference type="Pfam" id="PF05936">
    <property type="entry name" value="T6SS_VasE"/>
    <property type="match status" value="1"/>
</dbReference>
<accession>A0ABZ2KH52</accession>
<dbReference type="NCBIfam" id="TIGR03353">
    <property type="entry name" value="VI_chp_4"/>
    <property type="match status" value="1"/>
</dbReference>
<evidence type="ECO:0000313" key="2">
    <source>
        <dbReference type="Proteomes" id="UP001379533"/>
    </source>
</evidence>
<sequence>MTPRKPFWPPTLSVKPAHLQASDTYAEALCARGFRRLAPDAYGVVHMDYDEGALARGDLVIRRLDVVFPSGLEAWLDEDSSPLEANVATRLHELSSSVLVYLAVPRPILDGPNMSKDDASARSTRYVGDLDAKIPWMRPKLEVLFQGDALDRYEVLPIGRIEQVGYSYRFSDGVWPIVFHARACAPLVAELGRVLAALEQRRRELVEARHEQPFHLTTSISAPGLNLFVLLNRHLGALQVLSKQRTARPYAVYRCLRSLYLALVAFGHEWERPPAYEHDKLAEAIPWLSTRIVRLLDAVGRDPLTRLSFERGDYADMFSLSFQREDLVGKRPVLVATCDDEAFLERMPRIMKMAAPFALQECMRLSLRGVRLELDVDPPPQLPQGPHIASYRIWERERLTGREPDLRPYWQDILACRTVSVYVPGAPPSLKLFLYGIDREIF</sequence>
<dbReference type="Proteomes" id="UP001379533">
    <property type="component" value="Chromosome"/>
</dbReference>
<dbReference type="InterPro" id="IPR010263">
    <property type="entry name" value="T6SS_TssK"/>
</dbReference>
<protein>
    <submittedName>
        <fullName evidence="1">Type VI secretion system baseplate subunit TssK</fullName>
    </submittedName>
</protein>
<dbReference type="PANTHER" id="PTHR35566:SF1">
    <property type="entry name" value="TYPE VI SECRETION SYSTEM BASEPLATE COMPONENT TSSK1"/>
    <property type="match status" value="1"/>
</dbReference>
<gene>
    <name evidence="1" type="ORF">LZC95_14365</name>
</gene>
<keyword evidence="2" id="KW-1185">Reference proteome</keyword>
<dbReference type="PANTHER" id="PTHR35566">
    <property type="entry name" value="BLR3599 PROTEIN"/>
    <property type="match status" value="1"/>
</dbReference>
<dbReference type="RefSeq" id="WP_394848630.1">
    <property type="nucleotide sequence ID" value="NZ_CP089982.1"/>
</dbReference>
<reference evidence="1 2" key="1">
    <citation type="submission" date="2021-12" db="EMBL/GenBank/DDBJ databases">
        <title>Discovery of the Pendulisporaceae a myxobacterial family with distinct sporulation behavior and unique specialized metabolism.</title>
        <authorList>
            <person name="Garcia R."/>
            <person name="Popoff A."/>
            <person name="Bader C.D."/>
            <person name="Loehr J."/>
            <person name="Walesch S."/>
            <person name="Walt C."/>
            <person name="Boldt J."/>
            <person name="Bunk B."/>
            <person name="Haeckl F.J.F.P.J."/>
            <person name="Gunesch A.P."/>
            <person name="Birkelbach J."/>
            <person name="Nuebel U."/>
            <person name="Pietschmann T."/>
            <person name="Bach T."/>
            <person name="Mueller R."/>
        </authorList>
    </citation>
    <scope>NUCLEOTIDE SEQUENCE [LARGE SCALE GENOMIC DNA]</scope>
    <source>
        <strain evidence="1 2">MSr12523</strain>
    </source>
</reference>
<organism evidence="1 2">
    <name type="scientific">Pendulispora brunnea</name>
    <dbReference type="NCBI Taxonomy" id="2905690"/>
    <lineage>
        <taxon>Bacteria</taxon>
        <taxon>Pseudomonadati</taxon>
        <taxon>Myxococcota</taxon>
        <taxon>Myxococcia</taxon>
        <taxon>Myxococcales</taxon>
        <taxon>Sorangiineae</taxon>
        <taxon>Pendulisporaceae</taxon>
        <taxon>Pendulispora</taxon>
    </lineage>
</organism>
<proteinExistence type="predicted"/>
<dbReference type="EMBL" id="CP089982">
    <property type="protein sequence ID" value="WXA98012.1"/>
    <property type="molecule type" value="Genomic_DNA"/>
</dbReference>
<evidence type="ECO:0000313" key="1">
    <source>
        <dbReference type="EMBL" id="WXA98012.1"/>
    </source>
</evidence>
<name>A0ABZ2KH52_9BACT</name>